<protein>
    <recommendedName>
        <fullName evidence="9">DNA repair and recombination protein RAD52</fullName>
    </recommendedName>
</protein>
<dbReference type="InterPro" id="IPR042525">
    <property type="entry name" value="Rad52_Rad59_Rad22_sf"/>
</dbReference>
<dbReference type="GO" id="GO:0045002">
    <property type="term" value="P:double-strand break repair via single-strand annealing"/>
    <property type="evidence" value="ECO:0007669"/>
    <property type="project" value="InterPro"/>
</dbReference>
<evidence type="ECO:0000256" key="3">
    <source>
        <dbReference type="ARBA" id="ARBA00023172"/>
    </source>
</evidence>
<keyword evidence="4" id="KW-0234">DNA repair</keyword>
<dbReference type="GO" id="GO:0006312">
    <property type="term" value="P:mitotic recombination"/>
    <property type="evidence" value="ECO:0007669"/>
    <property type="project" value="TreeGrafter"/>
</dbReference>
<dbReference type="AlphaFoldDB" id="L0PAR4"/>
<evidence type="ECO:0000256" key="1">
    <source>
        <dbReference type="ARBA" id="ARBA00006638"/>
    </source>
</evidence>
<dbReference type="InterPro" id="IPR007232">
    <property type="entry name" value="Rad52_Rad59_Rad22"/>
</dbReference>
<dbReference type="Pfam" id="PF04098">
    <property type="entry name" value="Rad52_Rad22"/>
    <property type="match status" value="1"/>
</dbReference>
<proteinExistence type="inferred from homology"/>
<evidence type="ECO:0000256" key="2">
    <source>
        <dbReference type="ARBA" id="ARBA00022763"/>
    </source>
</evidence>
<dbReference type="PANTHER" id="PTHR12132:SF1">
    <property type="entry name" value="DNA REPAIR PROTEIN RAD52 HOMOLOG"/>
    <property type="match status" value="1"/>
</dbReference>
<dbReference type="FunFam" id="3.30.390.80:FF:000001">
    <property type="entry name" value="DNA repair protein RAD52 homolog"/>
    <property type="match status" value="1"/>
</dbReference>
<feature type="region of interest" description="Disordered" evidence="6">
    <location>
        <begin position="403"/>
        <end position="469"/>
    </location>
</feature>
<feature type="region of interest" description="Disordered" evidence="6">
    <location>
        <begin position="198"/>
        <end position="219"/>
    </location>
</feature>
<dbReference type="InterPro" id="IPR041247">
    <property type="entry name" value="Rad52_fam"/>
</dbReference>
<dbReference type="STRING" id="1209962.L0PAR4"/>
<comment type="function">
    <text evidence="5">Active in the repair of DNA damage and in mating-type switching. Probably involved in the repair of DNA double-strands breaks. Has a role in promoting S phase completion.</text>
</comment>
<dbReference type="GO" id="GO:0000730">
    <property type="term" value="P:DNA recombinase assembly"/>
    <property type="evidence" value="ECO:0007669"/>
    <property type="project" value="InterPro"/>
</dbReference>
<evidence type="ECO:0000256" key="4">
    <source>
        <dbReference type="ARBA" id="ARBA00023204"/>
    </source>
</evidence>
<dbReference type="NCBIfam" id="TIGR00607">
    <property type="entry name" value="rad52"/>
    <property type="match status" value="1"/>
</dbReference>
<dbReference type="GO" id="GO:0003697">
    <property type="term" value="F:single-stranded DNA binding"/>
    <property type="evidence" value="ECO:0007669"/>
    <property type="project" value="UniProtKB-ARBA"/>
</dbReference>
<evidence type="ECO:0000256" key="6">
    <source>
        <dbReference type="SAM" id="MobiDB-lite"/>
    </source>
</evidence>
<keyword evidence="3" id="KW-0233">DNA recombination</keyword>
<feature type="compositionally biased region" description="Polar residues" evidence="6">
    <location>
        <begin position="403"/>
        <end position="416"/>
    </location>
</feature>
<gene>
    <name evidence="7" type="ORF">PNEJI1_002405</name>
</gene>
<keyword evidence="2" id="KW-0227">DNA damage</keyword>
<dbReference type="InParanoid" id="L0PAR4"/>
<sequence>MPKPGDQHNQTYPKKFPTFYNIPGHESITEYTEKETAIVQSLLDRQLGPEYISYRPGVNGSKVYYLEGWKVINLANEIFGFNGWSSSIQNIQVDYIEEFKDSGRLNLGVSVIVRVTLKNGIYHEDIGYGCVENFKGKGAAFEKAKKEGTTDALKRALRTFGNVLGNCLYDKTYLKEIGKVHVTESKFNISELYRHPSALNHIPPNNPPKPNGQKEPSNLIQNNQCTTLKNIPASMKESDFYQYGDDFDDIDFQEMDKPIELEFSHQSEFDIEDTFSNFSHSDIVEENAHIAEDMSVLPACPPQNESFKENSLPNISHNPTNQPQKKELENGIKHDNSLNKNSANNIENPVNFQQNQTKETPTTHPANQQIHLQNEEHPPDYVPMFVNTRSAFMNGKGTADVSSSIAFNPHTDSPSLRKTPGLDHTKSTPIRRQNGLGSTVPHPTANQTKRTPGTRLVGAPPTNTKHYHPDPFQLSGAKRLANNDNIKRNSSYILNEMSNRVLNQQEQESFQKTNDKKEIHNYDTNISTTAKRYKA</sequence>
<feature type="compositionally biased region" description="Polar residues" evidence="6">
    <location>
        <begin position="427"/>
        <end position="437"/>
    </location>
</feature>
<dbReference type="Gene3D" id="3.30.390.80">
    <property type="entry name" value="DNA repair protein Rad52/59/22"/>
    <property type="match status" value="1"/>
</dbReference>
<name>L0PAR4_PNEJI</name>
<dbReference type="GO" id="GO:0005634">
    <property type="term" value="C:nucleus"/>
    <property type="evidence" value="ECO:0007669"/>
    <property type="project" value="InterPro"/>
</dbReference>
<evidence type="ECO:0000313" key="8">
    <source>
        <dbReference type="Proteomes" id="UP000010422"/>
    </source>
</evidence>
<dbReference type="Proteomes" id="UP000010422">
    <property type="component" value="Unassembled WGS sequence"/>
</dbReference>
<dbReference type="PANTHER" id="PTHR12132">
    <property type="entry name" value="DNA REPAIR AND RECOMBINATION PROTEIN RAD52, RAD59"/>
    <property type="match status" value="1"/>
</dbReference>
<dbReference type="SUPFAM" id="SSF54768">
    <property type="entry name" value="dsRNA-binding domain-like"/>
    <property type="match status" value="1"/>
</dbReference>
<dbReference type="VEuPathDB" id="FungiDB:PNEJI1_002405"/>
<dbReference type="FunCoup" id="L0PAR4">
    <property type="interactions" value="238"/>
</dbReference>
<evidence type="ECO:0000313" key="7">
    <source>
        <dbReference type="EMBL" id="CCJ29448.1"/>
    </source>
</evidence>
<accession>L0PAR4</accession>
<evidence type="ECO:0008006" key="9">
    <source>
        <dbReference type="Google" id="ProtNLM"/>
    </source>
</evidence>
<comment type="caution">
    <text evidence="7">The sequence shown here is derived from an EMBL/GenBank/DDBJ whole genome shotgun (WGS) entry which is preliminary data.</text>
</comment>
<comment type="similarity">
    <text evidence="1">Belongs to the RAD52 family.</text>
</comment>
<dbReference type="EMBL" id="CAKM01000185">
    <property type="protein sequence ID" value="CCJ29448.1"/>
    <property type="molecule type" value="Genomic_DNA"/>
</dbReference>
<evidence type="ECO:0000256" key="5">
    <source>
        <dbReference type="ARBA" id="ARBA00057800"/>
    </source>
</evidence>
<reference evidence="7 8" key="1">
    <citation type="journal article" date="2012" name="MBio">
        <title>De novo assembly of the Pneumocystis jirovecii genome from a single bronchoalveolar lavage fluid specimen from a patient.</title>
        <authorList>
            <person name="Cisse O.H."/>
            <person name="Pagni M."/>
            <person name="Hauser P.M."/>
        </authorList>
    </citation>
    <scope>NUCLEOTIDE SEQUENCE [LARGE SCALE GENOMIC DNA]</scope>
    <source>
        <strain evidence="7 8">SE8</strain>
    </source>
</reference>
<organism evidence="8">
    <name type="scientific">Pneumocystis jirovecii</name>
    <name type="common">Human pneumocystis pneumonia agent</name>
    <dbReference type="NCBI Taxonomy" id="42068"/>
    <lineage>
        <taxon>Eukaryota</taxon>
        <taxon>Fungi</taxon>
        <taxon>Dikarya</taxon>
        <taxon>Ascomycota</taxon>
        <taxon>Taphrinomycotina</taxon>
        <taxon>Pneumocystomycetes</taxon>
        <taxon>Pneumocystaceae</taxon>
        <taxon>Pneumocystis</taxon>
    </lineage>
</organism>
<dbReference type="InterPro" id="IPR004585">
    <property type="entry name" value="DNA_recomb/repair_Rad52"/>
</dbReference>